<evidence type="ECO:0000313" key="1">
    <source>
        <dbReference type="EMBL" id="CDQ41876.1"/>
    </source>
</evidence>
<reference evidence="2" key="2">
    <citation type="submission" date="2014-05" db="EMBL/GenBank/DDBJ databases">
        <title>Draft genome sequence of Virgibacillus massiliensis Vm-5.</title>
        <authorList>
            <person name="Khelaifia S."/>
            <person name="Croce O."/>
            <person name="Lagier J.C."/>
            <person name="Raoult D."/>
        </authorList>
    </citation>
    <scope>NUCLEOTIDE SEQUENCE [LARGE SCALE GENOMIC DNA]</scope>
    <source>
        <strain evidence="2">Vm-5</strain>
    </source>
</reference>
<gene>
    <name evidence="1" type="ORF">BN990_04255</name>
</gene>
<dbReference type="Pfam" id="PF14460">
    <property type="entry name" value="Prok-E2_D"/>
    <property type="match status" value="1"/>
</dbReference>
<dbReference type="EMBL" id="CCDP010000003">
    <property type="protein sequence ID" value="CDQ41876.1"/>
    <property type="molecule type" value="Genomic_DNA"/>
</dbReference>
<accession>A0A024QIU6</accession>
<dbReference type="OrthoDB" id="1955591at2"/>
<dbReference type="AlphaFoldDB" id="A0A024QIU6"/>
<keyword evidence="2" id="KW-1185">Reference proteome</keyword>
<dbReference type="eggNOG" id="ENOG50337ZP">
    <property type="taxonomic scope" value="Bacteria"/>
</dbReference>
<dbReference type="InterPro" id="IPR032787">
    <property type="entry name" value="Prok-E2_D"/>
</dbReference>
<reference evidence="1 2" key="1">
    <citation type="submission" date="2014-03" db="EMBL/GenBank/DDBJ databases">
        <authorList>
            <person name="Urmite Genomes U."/>
        </authorList>
    </citation>
    <scope>NUCLEOTIDE SEQUENCE [LARGE SCALE GENOMIC DNA]</scope>
    <source>
        <strain evidence="1 2">Vm-5</strain>
    </source>
</reference>
<comment type="caution">
    <text evidence="1">The sequence shown here is derived from an EMBL/GenBank/DDBJ whole genome shotgun (WGS) entry which is preliminary data.</text>
</comment>
<dbReference type="STRING" id="1462526.BN990_04255"/>
<dbReference type="RefSeq" id="WP_038246833.1">
    <property type="nucleotide sequence ID" value="NZ_BNER01000008.1"/>
</dbReference>
<dbReference type="Proteomes" id="UP000028875">
    <property type="component" value="Unassembled WGS sequence"/>
</dbReference>
<sequence>MQDLLQQMIASLSVEDDKFKEKSTPITISPSLPTNTVKYSKLSDGTDIIFLVHPECNVDVKYHQSTFIEVPIPNLVFCFMVRNHRLVAKHVLCYKDRFLRDDSQLYYFPFSNVFSDGSMCYHTNIEIKDLVQLQTFPLTWLSEPFNDHLYYQSNSNFNLPLRELLEKTQGGSFDYTMLKKKSIDFNTWSSKLINY</sequence>
<evidence type="ECO:0000313" key="2">
    <source>
        <dbReference type="Proteomes" id="UP000028875"/>
    </source>
</evidence>
<organism evidence="1 2">
    <name type="scientific">Virgibacillus massiliensis</name>
    <dbReference type="NCBI Taxonomy" id="1462526"/>
    <lineage>
        <taxon>Bacteria</taxon>
        <taxon>Bacillati</taxon>
        <taxon>Bacillota</taxon>
        <taxon>Bacilli</taxon>
        <taxon>Bacillales</taxon>
        <taxon>Bacillaceae</taxon>
        <taxon>Virgibacillus</taxon>
    </lineage>
</organism>
<proteinExistence type="predicted"/>
<protein>
    <submittedName>
        <fullName evidence="1">Uncharacterized protein</fullName>
    </submittedName>
</protein>
<name>A0A024QIU6_9BACI</name>